<sequence>MFDYYPIDFELPGYEYLKFKSHIRRIKKGEVILTIENPYDLRLNGKKGNLEYISRDTRDIYKYLTFIFDPRTVNKSAEEHYVIESRPNSVLSFETPKKQKIIDLLNFKYADLIFVSSDNMEISCHKCFMSKHSQWLAKLLETEKNKAKIRFNSKAETLAAALDFYYGEYDFLENKGSLMSDILKFAKTYDFTELKEACCTYFKETVDPKNVCEFIQIAYSHDIEELKEKCKQIMNEKKAEIDQYKLKALPKDILFDLYVSISA</sequence>
<evidence type="ECO:0000313" key="2">
    <source>
        <dbReference type="WBParaSite" id="PS1159_v2.g7048.t1"/>
    </source>
</evidence>
<dbReference type="WBParaSite" id="PS1159_v2.g7048.t1">
    <property type="protein sequence ID" value="PS1159_v2.g7048.t1"/>
    <property type="gene ID" value="PS1159_v2.g7048"/>
</dbReference>
<dbReference type="Proteomes" id="UP000887580">
    <property type="component" value="Unplaced"/>
</dbReference>
<name>A0AC35GMS3_9BILA</name>
<organism evidence="1 2">
    <name type="scientific">Panagrolaimus sp. PS1159</name>
    <dbReference type="NCBI Taxonomy" id="55785"/>
    <lineage>
        <taxon>Eukaryota</taxon>
        <taxon>Metazoa</taxon>
        <taxon>Ecdysozoa</taxon>
        <taxon>Nematoda</taxon>
        <taxon>Chromadorea</taxon>
        <taxon>Rhabditida</taxon>
        <taxon>Tylenchina</taxon>
        <taxon>Panagrolaimomorpha</taxon>
        <taxon>Panagrolaimoidea</taxon>
        <taxon>Panagrolaimidae</taxon>
        <taxon>Panagrolaimus</taxon>
    </lineage>
</organism>
<reference evidence="2" key="1">
    <citation type="submission" date="2022-11" db="UniProtKB">
        <authorList>
            <consortium name="WormBaseParasite"/>
        </authorList>
    </citation>
    <scope>IDENTIFICATION</scope>
</reference>
<accession>A0AC35GMS3</accession>
<evidence type="ECO:0000313" key="1">
    <source>
        <dbReference type="Proteomes" id="UP000887580"/>
    </source>
</evidence>
<protein>
    <submittedName>
        <fullName evidence="2">BTB domain-containing protein</fullName>
    </submittedName>
</protein>
<proteinExistence type="predicted"/>